<proteinExistence type="predicted"/>
<keyword evidence="1 4" id="KW-0812">Transmembrane</keyword>
<feature type="transmembrane region" description="Helical" evidence="4">
    <location>
        <begin position="101"/>
        <end position="121"/>
    </location>
</feature>
<evidence type="ECO:0000256" key="1">
    <source>
        <dbReference type="ARBA" id="ARBA00022692"/>
    </source>
</evidence>
<dbReference type="EMBL" id="WTVA01000015">
    <property type="protein sequence ID" value="MZR23415.1"/>
    <property type="molecule type" value="Genomic_DNA"/>
</dbReference>
<protein>
    <submittedName>
        <fullName evidence="6">MFS transporter</fullName>
    </submittedName>
</protein>
<name>A0A845MIC5_9PROT</name>
<feature type="transmembrane region" description="Helical" evidence="4">
    <location>
        <begin position="127"/>
        <end position="151"/>
    </location>
</feature>
<evidence type="ECO:0000256" key="3">
    <source>
        <dbReference type="ARBA" id="ARBA00023136"/>
    </source>
</evidence>
<keyword evidence="2 4" id="KW-1133">Transmembrane helix</keyword>
<evidence type="ECO:0000259" key="5">
    <source>
        <dbReference type="PROSITE" id="PS50850"/>
    </source>
</evidence>
<feature type="transmembrane region" description="Helical" evidence="4">
    <location>
        <begin position="370"/>
        <end position="393"/>
    </location>
</feature>
<dbReference type="CDD" id="cd17355">
    <property type="entry name" value="MFS_YcxA_like"/>
    <property type="match status" value="1"/>
</dbReference>
<accession>A0A845MIC5</accession>
<keyword evidence="3 4" id="KW-0472">Membrane</keyword>
<evidence type="ECO:0000256" key="2">
    <source>
        <dbReference type="ARBA" id="ARBA00022989"/>
    </source>
</evidence>
<dbReference type="InterPro" id="IPR020846">
    <property type="entry name" value="MFS_dom"/>
</dbReference>
<dbReference type="Pfam" id="PF07690">
    <property type="entry name" value="MFS_1"/>
    <property type="match status" value="1"/>
</dbReference>
<dbReference type="PROSITE" id="PS50850">
    <property type="entry name" value="MFS"/>
    <property type="match status" value="1"/>
</dbReference>
<dbReference type="Gene3D" id="1.20.1250.20">
    <property type="entry name" value="MFS general substrate transporter like domains"/>
    <property type="match status" value="2"/>
</dbReference>
<gene>
    <name evidence="6" type="ORF">GQF03_13840</name>
</gene>
<feature type="transmembrane region" description="Helical" evidence="4">
    <location>
        <begin position="77"/>
        <end position="94"/>
    </location>
</feature>
<dbReference type="PANTHER" id="PTHR11360:SF290">
    <property type="entry name" value="MONOCARBOXYLATE MFS PERMEASE"/>
    <property type="match status" value="1"/>
</dbReference>
<dbReference type="InterPro" id="IPR050327">
    <property type="entry name" value="Proton-linked_MCT"/>
</dbReference>
<feature type="transmembrane region" description="Helical" evidence="4">
    <location>
        <begin position="245"/>
        <end position="263"/>
    </location>
</feature>
<dbReference type="InterPro" id="IPR011701">
    <property type="entry name" value="MFS"/>
</dbReference>
<organism evidence="6 7">
    <name type="scientific">Sneathiella chungangensis</name>
    <dbReference type="NCBI Taxonomy" id="1418234"/>
    <lineage>
        <taxon>Bacteria</taxon>
        <taxon>Pseudomonadati</taxon>
        <taxon>Pseudomonadota</taxon>
        <taxon>Alphaproteobacteria</taxon>
        <taxon>Sneathiellales</taxon>
        <taxon>Sneathiellaceae</taxon>
        <taxon>Sneathiella</taxon>
    </lineage>
</organism>
<feature type="transmembrane region" description="Helical" evidence="4">
    <location>
        <begin position="336"/>
        <end position="358"/>
    </location>
</feature>
<dbReference type="PANTHER" id="PTHR11360">
    <property type="entry name" value="MONOCARBOXYLATE TRANSPORTER"/>
    <property type="match status" value="1"/>
</dbReference>
<reference evidence="6 7" key="1">
    <citation type="journal article" date="2014" name="Int. J. Syst. Evol. Microbiol.">
        <title>Sneathiella chungangensis sp. nov., isolated from a marine sand, and emended description of the genus Sneathiella.</title>
        <authorList>
            <person name="Siamphan C."/>
            <person name="Kim H."/>
            <person name="Lee J.S."/>
            <person name="Kim W."/>
        </authorList>
    </citation>
    <scope>NUCLEOTIDE SEQUENCE [LARGE SCALE GENOMIC DNA]</scope>
    <source>
        <strain evidence="6 7">KCTC 32476</strain>
    </source>
</reference>
<dbReference type="AlphaFoldDB" id="A0A845MIC5"/>
<feature type="transmembrane region" description="Helical" evidence="4">
    <location>
        <begin position="399"/>
        <end position="422"/>
    </location>
</feature>
<feature type="transmembrane region" description="Helical" evidence="4">
    <location>
        <begin position="195"/>
        <end position="214"/>
    </location>
</feature>
<feature type="transmembrane region" description="Helical" evidence="4">
    <location>
        <begin position="275"/>
        <end position="300"/>
    </location>
</feature>
<evidence type="ECO:0000256" key="4">
    <source>
        <dbReference type="SAM" id="Phobius"/>
    </source>
</evidence>
<evidence type="ECO:0000313" key="6">
    <source>
        <dbReference type="EMBL" id="MZR23415.1"/>
    </source>
</evidence>
<feature type="domain" description="Major facilitator superfamily (MFS) profile" evidence="5">
    <location>
        <begin position="40"/>
        <end position="425"/>
    </location>
</feature>
<dbReference type="GO" id="GO:0022857">
    <property type="term" value="F:transmembrane transporter activity"/>
    <property type="evidence" value="ECO:0007669"/>
    <property type="project" value="InterPro"/>
</dbReference>
<comment type="caution">
    <text evidence="6">The sequence shown here is derived from an EMBL/GenBank/DDBJ whole genome shotgun (WGS) entry which is preliminary data.</text>
</comment>
<dbReference type="InterPro" id="IPR036259">
    <property type="entry name" value="MFS_trans_sf"/>
</dbReference>
<sequence length="432" mass="45994">MENQQKPSPCSRERAFLLSIFSSQSLPGTPYLDSGYSWVRLCVSVLISLVGSAGMWAVVVVLPAVQEEFGIDRSEASIPYTTTMIGFALGNFVFGRLVDRFGIVLPMIVSALMLGAGFALGSLSGNVWIFAAVQGILIGSGSAVTFGPLIADLSHWFERNRGIAVAAAASGNYLAGTFWPLVLKEVMASDGWRDAYMLVAVVSVCVMIPVAFLLKKRIPAHVVDISSAPDALPVTKRRIDISPRALQILLCIAGISCCVAMSMPQVHIVAYCADLGFGVSAGAEMLSIMLAGGIVSRLLSGFLADRIGGVRTVLLGSFLQCLALFLYIPFNGLASLYIVSLVFGLSQGGIVPSYAIIVREYLPAKEAGERVGLVIMMTVVGMALGGWISGLIYDLTGSYQAAFINGIAWNMLNMGIMALLLWRTGERRTANA</sequence>
<dbReference type="Proteomes" id="UP000445696">
    <property type="component" value="Unassembled WGS sequence"/>
</dbReference>
<dbReference type="OrthoDB" id="9796632at2"/>
<dbReference type="SUPFAM" id="SSF103473">
    <property type="entry name" value="MFS general substrate transporter"/>
    <property type="match status" value="1"/>
</dbReference>
<feature type="transmembrane region" description="Helical" evidence="4">
    <location>
        <begin position="41"/>
        <end position="65"/>
    </location>
</feature>
<feature type="transmembrane region" description="Helical" evidence="4">
    <location>
        <begin position="163"/>
        <end position="183"/>
    </location>
</feature>
<keyword evidence="7" id="KW-1185">Reference proteome</keyword>
<feature type="transmembrane region" description="Helical" evidence="4">
    <location>
        <begin position="312"/>
        <end position="330"/>
    </location>
</feature>
<evidence type="ECO:0000313" key="7">
    <source>
        <dbReference type="Proteomes" id="UP000445696"/>
    </source>
</evidence>